<evidence type="ECO:0000313" key="1">
    <source>
        <dbReference type="EMBL" id="KAH7988584.1"/>
    </source>
</evidence>
<organism evidence="1 2">
    <name type="scientific">Sphaerodactylus townsendi</name>
    <dbReference type="NCBI Taxonomy" id="933632"/>
    <lineage>
        <taxon>Eukaryota</taxon>
        <taxon>Metazoa</taxon>
        <taxon>Chordata</taxon>
        <taxon>Craniata</taxon>
        <taxon>Vertebrata</taxon>
        <taxon>Euteleostomi</taxon>
        <taxon>Lepidosauria</taxon>
        <taxon>Squamata</taxon>
        <taxon>Bifurcata</taxon>
        <taxon>Gekkota</taxon>
        <taxon>Sphaerodactylidae</taxon>
        <taxon>Sphaerodactylus</taxon>
    </lineage>
</organism>
<sequence>MRARGQEVKSTANRPKRSGRRGVAAAAGPGGEREDQTMDGSCHPQQLQEEAVEAWLDDHGDFARSYFVKKATRTVR</sequence>
<reference evidence="1" key="1">
    <citation type="submission" date="2021-08" db="EMBL/GenBank/DDBJ databases">
        <title>The first chromosome-level gecko genome reveals the dynamic sex chromosomes of Neotropical dwarf geckos (Sphaerodactylidae: Sphaerodactylus).</title>
        <authorList>
            <person name="Pinto B.J."/>
            <person name="Keating S.E."/>
            <person name="Gamble T."/>
        </authorList>
    </citation>
    <scope>NUCLEOTIDE SEQUENCE</scope>
    <source>
        <strain evidence="1">TG3544</strain>
    </source>
</reference>
<evidence type="ECO:0000313" key="2">
    <source>
        <dbReference type="Proteomes" id="UP000827872"/>
    </source>
</evidence>
<keyword evidence="2" id="KW-1185">Reference proteome</keyword>
<gene>
    <name evidence="1" type="ORF">K3G42_019266</name>
</gene>
<dbReference type="EMBL" id="CM037623">
    <property type="protein sequence ID" value="KAH7988584.1"/>
    <property type="molecule type" value="Genomic_DNA"/>
</dbReference>
<proteinExistence type="predicted"/>
<comment type="caution">
    <text evidence="1">The sequence shown here is derived from an EMBL/GenBank/DDBJ whole genome shotgun (WGS) entry which is preliminary data.</text>
</comment>
<dbReference type="Proteomes" id="UP000827872">
    <property type="component" value="Linkage Group LG10"/>
</dbReference>
<protein>
    <submittedName>
        <fullName evidence="1">Uncharacterized protein</fullName>
    </submittedName>
</protein>
<accession>A0ACB8E853</accession>
<name>A0ACB8E853_9SAUR</name>